<reference evidence="3 4" key="1">
    <citation type="submission" date="2020-08" db="EMBL/GenBank/DDBJ databases">
        <title>Genomic Encyclopedia of Type Strains, Phase IV (KMG-IV): sequencing the most valuable type-strain genomes for metagenomic binning, comparative biology and taxonomic classification.</title>
        <authorList>
            <person name="Goeker M."/>
        </authorList>
    </citation>
    <scope>NUCLEOTIDE SEQUENCE [LARGE SCALE GENOMIC DNA]</scope>
    <source>
        <strain evidence="3 4">DSM 17455</strain>
    </source>
</reference>
<gene>
    <name evidence="3" type="ORF">HNQ97_003806</name>
</gene>
<protein>
    <submittedName>
        <fullName evidence="3">Transcriptional regulator</fullName>
    </submittedName>
</protein>
<accession>A0ABR6C9W7</accession>
<name>A0ABR6C9W7_9HYPH</name>
<comment type="caution">
    <text evidence="3">The sequence shown here is derived from an EMBL/GenBank/DDBJ whole genome shotgun (WGS) entry which is preliminary data.</text>
</comment>
<dbReference type="Pfam" id="PF05443">
    <property type="entry name" value="ROS_MUCR"/>
    <property type="match status" value="1"/>
</dbReference>
<evidence type="ECO:0000256" key="2">
    <source>
        <dbReference type="SAM" id="MobiDB-lite"/>
    </source>
</evidence>
<dbReference type="EMBL" id="JACJHZ010000018">
    <property type="protein sequence ID" value="MBA9021797.1"/>
    <property type="molecule type" value="Genomic_DNA"/>
</dbReference>
<evidence type="ECO:0000313" key="3">
    <source>
        <dbReference type="EMBL" id="MBA9021797.1"/>
    </source>
</evidence>
<evidence type="ECO:0000313" key="4">
    <source>
        <dbReference type="Proteomes" id="UP000587524"/>
    </source>
</evidence>
<evidence type="ECO:0000256" key="1">
    <source>
        <dbReference type="ARBA" id="ARBA00007031"/>
    </source>
</evidence>
<feature type="compositionally biased region" description="Basic and acidic residues" evidence="2">
    <location>
        <begin position="126"/>
        <end position="141"/>
    </location>
</feature>
<dbReference type="Gene3D" id="1.10.10.1550">
    <property type="entry name" value="ROS/MUCR transcriptional regulator protein"/>
    <property type="match status" value="1"/>
</dbReference>
<proteinExistence type="inferred from homology"/>
<sequence length="170" mass="18046">MNEESPMPEADNPDLTTLTVQLLSAYVSNNAVPSDALADLIRTTKAALAESEKTAEAPAVPAPVPAVTVKASLASRDHIVSLIDGKPYKTLKRHLFGHGLTPEEYRARYNLPSDYPMVAPGYSEQRSRVAKELGLGRKKGDSVNAPARRGSAAKSATAPKRASSRKAPAA</sequence>
<dbReference type="InterPro" id="IPR041920">
    <property type="entry name" value="ROS/MUCR_sf"/>
</dbReference>
<feature type="region of interest" description="Disordered" evidence="2">
    <location>
        <begin position="126"/>
        <end position="170"/>
    </location>
</feature>
<dbReference type="Proteomes" id="UP000587524">
    <property type="component" value="Unassembled WGS sequence"/>
</dbReference>
<comment type="similarity">
    <text evidence="1">Belongs to the ros/MucR family.</text>
</comment>
<dbReference type="InterPro" id="IPR008807">
    <property type="entry name" value="ROS_MUCR"/>
</dbReference>
<keyword evidence="4" id="KW-1185">Reference proteome</keyword>
<organism evidence="3 4">
    <name type="scientific">Aminobacter ciceronei</name>
    <dbReference type="NCBI Taxonomy" id="150723"/>
    <lineage>
        <taxon>Bacteria</taxon>
        <taxon>Pseudomonadati</taxon>
        <taxon>Pseudomonadota</taxon>
        <taxon>Alphaproteobacteria</taxon>
        <taxon>Hyphomicrobiales</taxon>
        <taxon>Phyllobacteriaceae</taxon>
        <taxon>Aminobacter</taxon>
    </lineage>
</organism>